<keyword evidence="3" id="KW-1185">Reference proteome</keyword>
<evidence type="ECO:0008006" key="4">
    <source>
        <dbReference type="Google" id="ProtNLM"/>
    </source>
</evidence>
<accession>A0A3D8P497</accession>
<dbReference type="AlphaFoldDB" id="A0A3D8P497"/>
<keyword evidence="1" id="KW-1133">Transmembrane helix</keyword>
<gene>
    <name evidence="2" type="ORF">DXX99_07035</name>
</gene>
<protein>
    <recommendedName>
        <fullName evidence="4">Stage III sporulation protein AF</fullName>
    </recommendedName>
</protein>
<proteinExistence type="predicted"/>
<dbReference type="Proteomes" id="UP000256329">
    <property type="component" value="Unassembled WGS sequence"/>
</dbReference>
<dbReference type="OrthoDB" id="1681124at2"/>
<evidence type="ECO:0000313" key="2">
    <source>
        <dbReference type="EMBL" id="RDV82501.1"/>
    </source>
</evidence>
<feature type="transmembrane region" description="Helical" evidence="1">
    <location>
        <begin position="7"/>
        <end position="27"/>
    </location>
</feature>
<dbReference type="InterPro" id="IPR014245">
    <property type="entry name" value="Spore_III_AF"/>
</dbReference>
<keyword evidence="1" id="KW-0472">Membrane</keyword>
<sequence length="168" mass="18338">MEKIAELVRNLTLLVVLAVFLELWLPAGEIRRYVRLVCGLLLVAAVLQVILSGLRSSTEFCSLPPVGSSAVASAPSPEWQRRAEELYRESLARQVKALSRLAGLPVDRVEVLLEEGTGGYPRLREIKLYVSHDVPASTASADEGASEAVKTLADFYNLPQQKITLVAP</sequence>
<comment type="caution">
    <text evidence="2">The sequence shown here is derived from an EMBL/GenBank/DDBJ whole genome shotgun (WGS) entry which is preliminary data.</text>
</comment>
<keyword evidence="1" id="KW-0812">Transmembrane</keyword>
<name>A0A3D8P497_9THEO</name>
<dbReference type="Pfam" id="PF09581">
    <property type="entry name" value="Spore_III_AF"/>
    <property type="match status" value="1"/>
</dbReference>
<dbReference type="EMBL" id="QSLN01000009">
    <property type="protein sequence ID" value="RDV82501.1"/>
    <property type="molecule type" value="Genomic_DNA"/>
</dbReference>
<evidence type="ECO:0000256" key="1">
    <source>
        <dbReference type="SAM" id="Phobius"/>
    </source>
</evidence>
<dbReference type="RefSeq" id="WP_115792791.1">
    <property type="nucleotide sequence ID" value="NZ_QSLN01000009.1"/>
</dbReference>
<evidence type="ECO:0000313" key="3">
    <source>
        <dbReference type="Proteomes" id="UP000256329"/>
    </source>
</evidence>
<reference evidence="2 3" key="1">
    <citation type="submission" date="2018-08" db="EMBL/GenBank/DDBJ databases">
        <title>Form III RuBisCO-mediated autotrophy in Thermodesulfobium bacteria.</title>
        <authorList>
            <person name="Toshchakov S.V."/>
            <person name="Kublanov I.V."/>
            <person name="Frolov E."/>
            <person name="Bonch-Osmolovskaya E.A."/>
            <person name="Tourova T.P."/>
            <person name="Chernych N.A."/>
            <person name="Lebedinsky A.V."/>
        </authorList>
    </citation>
    <scope>NUCLEOTIDE SEQUENCE [LARGE SCALE GENOMIC DNA]</scope>
    <source>
        <strain evidence="2 3">SR</strain>
    </source>
</reference>
<organism evidence="2 3">
    <name type="scientific">Ammonifex thiophilus</name>
    <dbReference type="NCBI Taxonomy" id="444093"/>
    <lineage>
        <taxon>Bacteria</taxon>
        <taxon>Bacillati</taxon>
        <taxon>Bacillota</taxon>
        <taxon>Clostridia</taxon>
        <taxon>Thermoanaerobacterales</taxon>
        <taxon>Thermoanaerobacteraceae</taxon>
        <taxon>Ammonifex</taxon>
    </lineage>
</organism>